<evidence type="ECO:0000256" key="9">
    <source>
        <dbReference type="ARBA" id="ARBA00023180"/>
    </source>
</evidence>
<evidence type="ECO:0000256" key="1">
    <source>
        <dbReference type="ARBA" id="ARBA00004323"/>
    </source>
</evidence>
<sequence>MRSNKEFKAVFLLPGLLVFITLTIHGWDFYQLNIVPPTTQRQISNKLLPLCRIYVLENNKDFVNFGIIVIKDHWECFENRSKDDQTWTFNLRISLRYFLLVFAAPKFSEQQRLRKDLLRKQCGGIDQSLVNLNKIDLKNFIVDDKHGIIYCYIPKVAFTNWKRTLIALNHDEPYPDPLSFKSNLAHRFDRFKIDVCLFVLQAKLKHYTKFLFVRDPFVRLISAYRDKMQKYDQYFYDGYVRVILQRFTNQRNLTVNYNVARKKGLRPSFYNFIQYIVDPRTQTYAFEPHWSQMYRLCHPCLIEYDFVGHQESLQEDAQELLKMVKLENDIKFPPSYANMTSADSVMDWFQSVPLEDRRMLYRIYEEDFQLFGYRRPTELLDD</sequence>
<evidence type="ECO:0000256" key="7">
    <source>
        <dbReference type="ARBA" id="ARBA00023034"/>
    </source>
</evidence>
<evidence type="ECO:0000256" key="11">
    <source>
        <dbReference type="RuleBase" id="RU364020"/>
    </source>
</evidence>
<proteinExistence type="inferred from homology"/>
<keyword evidence="9 11" id="KW-0325">Glycoprotein</keyword>
<keyword evidence="5 11" id="KW-0735">Signal-anchor</keyword>
<comment type="subcellular location">
    <subcellularLocation>
        <location evidence="1 11">Golgi apparatus membrane</location>
        <topology evidence="1 11">Single-pass type II membrane protein</topology>
    </subcellularLocation>
</comment>
<evidence type="ECO:0000256" key="4">
    <source>
        <dbReference type="ARBA" id="ARBA00022692"/>
    </source>
</evidence>
<accession>A0A3P9KPW4</accession>
<dbReference type="PANTHER" id="PTHR12137">
    <property type="entry name" value="CARBOHYDRATE SULFOTRANSFERASE"/>
    <property type="match status" value="1"/>
</dbReference>
<evidence type="ECO:0000256" key="10">
    <source>
        <dbReference type="ARBA" id="ARBA00023277"/>
    </source>
</evidence>
<dbReference type="Ensembl" id="ENSORLT00020017072.1">
    <property type="protein sequence ID" value="ENSORLP00020010438.1"/>
    <property type="gene ID" value="ENSORLG00020011371.1"/>
</dbReference>
<name>A0A3P9KPW4_ORYLA</name>
<evidence type="ECO:0000256" key="6">
    <source>
        <dbReference type="ARBA" id="ARBA00022989"/>
    </source>
</evidence>
<organism evidence="12 13">
    <name type="scientific">Oryzias latipes</name>
    <name type="common">Japanese rice fish</name>
    <name type="synonym">Japanese killifish</name>
    <dbReference type="NCBI Taxonomy" id="8090"/>
    <lineage>
        <taxon>Eukaryota</taxon>
        <taxon>Metazoa</taxon>
        <taxon>Chordata</taxon>
        <taxon>Craniata</taxon>
        <taxon>Vertebrata</taxon>
        <taxon>Euteleostomi</taxon>
        <taxon>Actinopterygii</taxon>
        <taxon>Neopterygii</taxon>
        <taxon>Teleostei</taxon>
        <taxon>Neoteleostei</taxon>
        <taxon>Acanthomorphata</taxon>
        <taxon>Ovalentaria</taxon>
        <taxon>Atherinomorphae</taxon>
        <taxon>Beloniformes</taxon>
        <taxon>Adrianichthyidae</taxon>
        <taxon>Oryziinae</taxon>
        <taxon>Oryzias</taxon>
    </lineage>
</organism>
<comment type="similarity">
    <text evidence="2 11">Belongs to the sulfotransferase 2 family.</text>
</comment>
<dbReference type="InterPro" id="IPR005331">
    <property type="entry name" value="Sulfotransferase"/>
</dbReference>
<dbReference type="PANTHER" id="PTHR12137:SF4">
    <property type="entry name" value="CARBOHYDRATE SULFOTRANSFERASE 12"/>
    <property type="match status" value="1"/>
</dbReference>
<evidence type="ECO:0000256" key="2">
    <source>
        <dbReference type="ARBA" id="ARBA00006339"/>
    </source>
</evidence>
<evidence type="ECO:0000256" key="3">
    <source>
        <dbReference type="ARBA" id="ARBA00022679"/>
    </source>
</evidence>
<dbReference type="InterPro" id="IPR018011">
    <property type="entry name" value="Carb_sulfotrans_8-10"/>
</dbReference>
<reference key="1">
    <citation type="journal article" date="2007" name="Nature">
        <title>The medaka draft genome and insights into vertebrate genome evolution.</title>
        <authorList>
            <person name="Kasahara M."/>
            <person name="Naruse K."/>
            <person name="Sasaki S."/>
            <person name="Nakatani Y."/>
            <person name="Qu W."/>
            <person name="Ahsan B."/>
            <person name="Yamada T."/>
            <person name="Nagayasu Y."/>
            <person name="Doi K."/>
            <person name="Kasai Y."/>
            <person name="Jindo T."/>
            <person name="Kobayashi D."/>
            <person name="Shimada A."/>
            <person name="Toyoda A."/>
            <person name="Kuroki Y."/>
            <person name="Fujiyama A."/>
            <person name="Sasaki T."/>
            <person name="Shimizu A."/>
            <person name="Asakawa S."/>
            <person name="Shimizu N."/>
            <person name="Hashimoto S."/>
            <person name="Yang J."/>
            <person name="Lee Y."/>
            <person name="Matsushima K."/>
            <person name="Sugano S."/>
            <person name="Sakaizumi M."/>
            <person name="Narita T."/>
            <person name="Ohishi K."/>
            <person name="Haga S."/>
            <person name="Ohta F."/>
            <person name="Nomoto H."/>
            <person name="Nogata K."/>
            <person name="Morishita T."/>
            <person name="Endo T."/>
            <person name="Shin-I T."/>
            <person name="Takeda H."/>
            <person name="Morishita S."/>
            <person name="Kohara Y."/>
        </authorList>
    </citation>
    <scope>NUCLEOTIDE SEQUENCE [LARGE SCALE GENOMIC DNA]</scope>
    <source>
        <strain>Hd-rR</strain>
    </source>
</reference>
<keyword evidence="8" id="KW-0472">Membrane</keyword>
<dbReference type="AlphaFoldDB" id="A0A3P9KPW4"/>
<reference evidence="12" key="3">
    <citation type="submission" date="2025-08" db="UniProtKB">
        <authorList>
            <consortium name="Ensembl"/>
        </authorList>
    </citation>
    <scope>IDENTIFICATION</scope>
    <source>
        <strain evidence="12">HNI</strain>
    </source>
</reference>
<keyword evidence="3 11" id="KW-0808">Transferase</keyword>
<dbReference type="GO" id="GO:0000139">
    <property type="term" value="C:Golgi membrane"/>
    <property type="evidence" value="ECO:0007669"/>
    <property type="project" value="UniProtKB-SubCell"/>
</dbReference>
<reference evidence="12" key="4">
    <citation type="submission" date="2025-09" db="UniProtKB">
        <authorList>
            <consortium name="Ensembl"/>
        </authorList>
    </citation>
    <scope>IDENTIFICATION</scope>
    <source>
        <strain evidence="12">HNI</strain>
    </source>
</reference>
<reference evidence="12 13" key="2">
    <citation type="submission" date="2017-04" db="EMBL/GenBank/DDBJ databases">
        <title>CpG methylation of centromeres and impact of large insertions on vertebrate speciation.</title>
        <authorList>
            <person name="Ichikawa K."/>
            <person name="Yoshimura J."/>
            <person name="Morishita S."/>
        </authorList>
    </citation>
    <scope>NUCLEOTIDE SEQUENCE</scope>
    <source>
        <strain evidence="12 13">HNI</strain>
    </source>
</reference>
<keyword evidence="4" id="KW-0812">Transmembrane</keyword>
<dbReference type="GO" id="GO:0016051">
    <property type="term" value="P:carbohydrate biosynthetic process"/>
    <property type="evidence" value="ECO:0007669"/>
    <property type="project" value="InterPro"/>
</dbReference>
<keyword evidence="6" id="KW-1133">Transmembrane helix</keyword>
<evidence type="ECO:0000256" key="8">
    <source>
        <dbReference type="ARBA" id="ARBA00023136"/>
    </source>
</evidence>
<dbReference type="Proteomes" id="UP000265180">
    <property type="component" value="Chromosome 18"/>
</dbReference>
<keyword evidence="10 11" id="KW-0119">Carbohydrate metabolism</keyword>
<evidence type="ECO:0000313" key="12">
    <source>
        <dbReference type="Ensembl" id="ENSORLP00020010438.1"/>
    </source>
</evidence>
<dbReference type="GO" id="GO:0008146">
    <property type="term" value="F:sulfotransferase activity"/>
    <property type="evidence" value="ECO:0007669"/>
    <property type="project" value="InterPro"/>
</dbReference>
<evidence type="ECO:0000256" key="5">
    <source>
        <dbReference type="ARBA" id="ARBA00022968"/>
    </source>
</evidence>
<keyword evidence="7 11" id="KW-0333">Golgi apparatus</keyword>
<dbReference type="Pfam" id="PF03567">
    <property type="entry name" value="Sulfotransfer_2"/>
    <property type="match status" value="1"/>
</dbReference>
<protein>
    <recommendedName>
        <fullName evidence="11">Carbohydrate sulfotransferase</fullName>
        <ecNumber evidence="11">2.8.2.-</ecNumber>
    </recommendedName>
</protein>
<evidence type="ECO:0000313" key="13">
    <source>
        <dbReference type="Proteomes" id="UP000265180"/>
    </source>
</evidence>
<dbReference type="EC" id="2.8.2.-" evidence="11"/>